<evidence type="ECO:0000256" key="1">
    <source>
        <dbReference type="SAM" id="MobiDB-lite"/>
    </source>
</evidence>
<proteinExistence type="predicted"/>
<accession>A0A8H6MNF9</accession>
<reference evidence="2 3" key="1">
    <citation type="journal article" date="2020" name="Phytopathology">
        <title>Genome Sequence Resources of Colletotrichum truncatum, C. plurivorum, C. musicola, and C. sojae: Four Species Pathogenic to Soybean (Glycine max).</title>
        <authorList>
            <person name="Rogerio F."/>
            <person name="Boufleur T.R."/>
            <person name="Ciampi-Guillardi M."/>
            <person name="Sukno S.A."/>
            <person name="Thon M.R."/>
            <person name="Massola Junior N.S."/>
            <person name="Baroncelli R."/>
        </authorList>
    </citation>
    <scope>NUCLEOTIDE SEQUENCE [LARGE SCALE GENOMIC DNA]</scope>
    <source>
        <strain evidence="2 3">LFN0009</strain>
    </source>
</reference>
<feature type="region of interest" description="Disordered" evidence="1">
    <location>
        <begin position="1"/>
        <end position="28"/>
    </location>
</feature>
<dbReference type="EMBL" id="WIGN01000279">
    <property type="protein sequence ID" value="KAF6802261.1"/>
    <property type="molecule type" value="Genomic_DNA"/>
</dbReference>
<sequence length="714" mass="81934">MDDSYSDSDNYNDDDRTSSGHSEFSGYTMRSGDSLVELRHGIDEARWTPEQISARGQELLSLDLEGPRAKSDLAPLYQHLHDVDEALQQITDDWPVRRGNIKRKGLKYTKVEQFYTDEEFAHLHIEIGKQLLQRFNQLRAAIQEGSRPHLRGLSLCDMPNEIANHIFHYCGLLKGEKPDSNEYDCDKVYPHGLPLDFIMSLRLTCRSLCEMVSPALFRVRAVRPSTESLDRLDYISRHPQLSKGVRQIHVSVSYYDANIAKDPALFVLYAIRRFTSSCLVLSDGYNSDEWEDYTFSEEEEMAFDAYHSTDFDFEIRRPKRKEGLTLKKNDLRSIVDGWRKLVAPIRFENGKDTSEAYDVYRRKYADQELALSRFPQAVCEAIARMPGIFFLEVCDDGRDTKTFDHDYREKTATRKAKMALLTRPMSWEYFAADAIHVSNNHVAPMVGKLLPTLGSHGVKLQFLQLAFTPSIDIDCFRPNESDRKNFVQAMSNVQWFSFQIMNNYHSSQDKASGPWPTRSVEQLAALDGFLDCLLSSDSLKEFSHDFEALRWENARSPDGWYLPSLMKARPWPNLRKIRLKSVCLSSLELDGFLRKGPLLITRLEEIHMARGTWTQALDIMREKYDPDWKPKDVFEGVVDDGLKGLSVQTNNWGGSRWNSACSAECAAMRARGAYERAFEGVPSGGYAMLGPNDYGDVHKYISHQLKENPCRPYL</sequence>
<evidence type="ECO:0000313" key="2">
    <source>
        <dbReference type="EMBL" id="KAF6802261.1"/>
    </source>
</evidence>
<feature type="compositionally biased region" description="Acidic residues" evidence="1">
    <location>
        <begin position="1"/>
        <end position="12"/>
    </location>
</feature>
<evidence type="ECO:0000313" key="3">
    <source>
        <dbReference type="Proteomes" id="UP000652219"/>
    </source>
</evidence>
<keyword evidence="3" id="KW-1185">Reference proteome</keyword>
<protein>
    <submittedName>
        <fullName evidence="2">Uncharacterized protein</fullName>
    </submittedName>
</protein>
<comment type="caution">
    <text evidence="2">The sequence shown here is derived from an EMBL/GenBank/DDBJ whole genome shotgun (WGS) entry which is preliminary data.</text>
</comment>
<dbReference type="Proteomes" id="UP000652219">
    <property type="component" value="Unassembled WGS sequence"/>
</dbReference>
<dbReference type="AlphaFoldDB" id="A0A8H6MNF9"/>
<name>A0A8H6MNF9_9PEZI</name>
<gene>
    <name evidence="2" type="ORF">CSOJ01_11722</name>
</gene>
<organism evidence="2 3">
    <name type="scientific">Colletotrichum sojae</name>
    <dbReference type="NCBI Taxonomy" id="2175907"/>
    <lineage>
        <taxon>Eukaryota</taxon>
        <taxon>Fungi</taxon>
        <taxon>Dikarya</taxon>
        <taxon>Ascomycota</taxon>
        <taxon>Pezizomycotina</taxon>
        <taxon>Sordariomycetes</taxon>
        <taxon>Hypocreomycetidae</taxon>
        <taxon>Glomerellales</taxon>
        <taxon>Glomerellaceae</taxon>
        <taxon>Colletotrichum</taxon>
        <taxon>Colletotrichum orchidearum species complex</taxon>
    </lineage>
</organism>